<sequence length="50" mass="5157">PGAAGSVQARDLPDYAGRLEEIGALPLEERSAGLAAVHEELASLLREAEG</sequence>
<keyword evidence="2" id="KW-1185">Reference proteome</keyword>
<protein>
    <submittedName>
        <fullName evidence="1">Uncharacterized protein</fullName>
    </submittedName>
</protein>
<dbReference type="Proteomes" id="UP000004778">
    <property type="component" value="Unassembled WGS sequence"/>
</dbReference>
<dbReference type="HOGENOM" id="CLU_3110679_0_0_11"/>
<comment type="caution">
    <text evidence="1">The sequence shown here is derived from an EMBL/GenBank/DDBJ whole genome shotgun (WGS) entry which is preliminary data.</text>
</comment>
<proteinExistence type="predicted"/>
<reference evidence="1 2" key="1">
    <citation type="submission" date="2009-01" db="EMBL/GenBank/DDBJ databases">
        <authorList>
            <person name="Qin X."/>
            <person name="Bachman B."/>
            <person name="Battles P."/>
            <person name="Bell A."/>
            <person name="Bess C."/>
            <person name="Bickham C."/>
            <person name="Chaboub L."/>
            <person name="Chen D."/>
            <person name="Coyle M."/>
            <person name="Deiros D.R."/>
            <person name="Dinh H."/>
            <person name="Forbes L."/>
            <person name="Fowler G."/>
            <person name="Francisco L."/>
            <person name="Fu Q."/>
            <person name="Gubbala S."/>
            <person name="Hale W."/>
            <person name="Han Y."/>
            <person name="Hemphill L."/>
            <person name="Highlander S.K."/>
            <person name="Hirani K."/>
            <person name="Hogues M."/>
            <person name="Jackson L."/>
            <person name="Jakkamsetti A."/>
            <person name="Javaid M."/>
            <person name="Jiang H."/>
            <person name="Korchina V."/>
            <person name="Kovar C."/>
            <person name="Lara F."/>
            <person name="Lee S."/>
            <person name="Mata R."/>
            <person name="Mathew T."/>
            <person name="Moen C."/>
            <person name="Morales K."/>
            <person name="Munidasa M."/>
            <person name="Nazareth L."/>
            <person name="Ngo R."/>
            <person name="Nguyen L."/>
            <person name="Okwuonu G."/>
            <person name="Ongeri F."/>
            <person name="Patil S."/>
            <person name="Petrosino J."/>
            <person name="Pham C."/>
            <person name="Pham P."/>
            <person name="Pu L.-L."/>
            <person name="Puazo M."/>
            <person name="Raj R."/>
            <person name="Reid J."/>
            <person name="Rouhana J."/>
            <person name="Saada N."/>
            <person name="Shang Y."/>
            <person name="Simmons D."/>
            <person name="Thornton R."/>
            <person name="Warren J."/>
            <person name="Weissenberger G."/>
            <person name="Zhang J."/>
            <person name="Zhang L."/>
            <person name="Zhou C."/>
            <person name="Zhu D."/>
            <person name="Muzny D."/>
            <person name="Worley K."/>
            <person name="Gibbs R."/>
        </authorList>
    </citation>
    <scope>NUCLEOTIDE SEQUENCE [LARGE SCALE GENOMIC DNA]</scope>
    <source>
        <strain evidence="1 2">DSM 15434</strain>
    </source>
</reference>
<dbReference type="EMBL" id="ACFH01000035">
    <property type="protein sequence ID" value="EEH66539.1"/>
    <property type="molecule type" value="Genomic_DNA"/>
</dbReference>
<dbReference type="STRING" id="103621.GCA_001067145_01985"/>
<evidence type="ECO:0000313" key="1">
    <source>
        <dbReference type="EMBL" id="EEH66539.1"/>
    </source>
</evidence>
<gene>
    <name evidence="1" type="ORF">HMPREF0058_0606</name>
</gene>
<name>C0W412_9ACTO</name>
<organism evidence="1 2">
    <name type="scientific">Actinomyces urogenitalis DSM 15434</name>
    <dbReference type="NCBI Taxonomy" id="525246"/>
    <lineage>
        <taxon>Bacteria</taxon>
        <taxon>Bacillati</taxon>
        <taxon>Actinomycetota</taxon>
        <taxon>Actinomycetes</taxon>
        <taxon>Actinomycetales</taxon>
        <taxon>Actinomycetaceae</taxon>
        <taxon>Actinomyces</taxon>
    </lineage>
</organism>
<accession>C0W412</accession>
<dbReference type="AlphaFoldDB" id="C0W412"/>
<evidence type="ECO:0000313" key="2">
    <source>
        <dbReference type="Proteomes" id="UP000004778"/>
    </source>
</evidence>
<feature type="non-terminal residue" evidence="1">
    <location>
        <position position="1"/>
    </location>
</feature>